<evidence type="ECO:0000313" key="8">
    <source>
        <dbReference type="Proteomes" id="UP000254508"/>
    </source>
</evidence>
<feature type="binding site" evidence="5">
    <location>
        <position position="295"/>
    </location>
    <ligand>
        <name>Fe cation</name>
        <dbReference type="ChEBI" id="CHEBI:24875"/>
        <note>catalytic</note>
    </ligand>
</feature>
<evidence type="ECO:0000256" key="4">
    <source>
        <dbReference type="ARBA" id="ARBA00023004"/>
    </source>
</evidence>
<dbReference type="PANTHER" id="PTHR10543">
    <property type="entry name" value="BETA-CAROTENE DIOXYGENASE"/>
    <property type="match status" value="1"/>
</dbReference>
<evidence type="ECO:0000313" key="7">
    <source>
        <dbReference type="EMBL" id="AXK42496.1"/>
    </source>
</evidence>
<organism evidence="7 8">
    <name type="scientific">Erythrobacter aureus</name>
    <dbReference type="NCBI Taxonomy" id="2182384"/>
    <lineage>
        <taxon>Bacteria</taxon>
        <taxon>Pseudomonadati</taxon>
        <taxon>Pseudomonadota</taxon>
        <taxon>Alphaproteobacteria</taxon>
        <taxon>Sphingomonadales</taxon>
        <taxon>Erythrobacteraceae</taxon>
        <taxon>Erythrobacter/Porphyrobacter group</taxon>
        <taxon>Erythrobacter</taxon>
    </lineage>
</organism>
<evidence type="ECO:0000256" key="5">
    <source>
        <dbReference type="PIRSR" id="PIRSR604294-1"/>
    </source>
</evidence>
<keyword evidence="3 6" id="KW-0560">Oxidoreductase</keyword>
<dbReference type="OrthoDB" id="6636843at2"/>
<protein>
    <recommendedName>
        <fullName evidence="6">Dioxygenase</fullName>
        <ecNumber evidence="6">1.13.11.-</ecNumber>
    </recommendedName>
</protein>
<dbReference type="EMBL" id="CP031357">
    <property type="protein sequence ID" value="AXK42496.1"/>
    <property type="molecule type" value="Genomic_DNA"/>
</dbReference>
<evidence type="ECO:0000256" key="6">
    <source>
        <dbReference type="RuleBase" id="RU364048"/>
    </source>
</evidence>
<dbReference type="GO" id="GO:0016121">
    <property type="term" value="P:carotene catabolic process"/>
    <property type="evidence" value="ECO:0007669"/>
    <property type="project" value="TreeGrafter"/>
</dbReference>
<keyword evidence="4 5" id="KW-0408">Iron</keyword>
<proteinExistence type="inferred from homology"/>
<feature type="binding site" evidence="5">
    <location>
        <position position="469"/>
    </location>
    <ligand>
        <name>Fe cation</name>
        <dbReference type="ChEBI" id="CHEBI:24875"/>
        <note>catalytic</note>
    </ligand>
</feature>
<reference evidence="8" key="1">
    <citation type="submission" date="2018-07" db="EMBL/GenBank/DDBJ databases">
        <title>Genome sequence of Erythrobacter strain YH-07, an antagonistic bacterium isolated from Yellow Sea.</title>
        <authorList>
            <person name="Tang T."/>
            <person name="Liu Q."/>
            <person name="Sun X."/>
        </authorList>
    </citation>
    <scope>NUCLEOTIDE SEQUENCE [LARGE SCALE GENOMIC DNA]</scope>
    <source>
        <strain evidence="8">YH-07</strain>
    </source>
</reference>
<dbReference type="Proteomes" id="UP000254508">
    <property type="component" value="Chromosome"/>
</dbReference>
<evidence type="ECO:0000256" key="1">
    <source>
        <dbReference type="ARBA" id="ARBA00006787"/>
    </source>
</evidence>
<dbReference type="EC" id="1.13.11.-" evidence="6"/>
<dbReference type="Pfam" id="PF03055">
    <property type="entry name" value="RPE65"/>
    <property type="match status" value="1"/>
</dbReference>
<feature type="binding site" evidence="5">
    <location>
        <position position="181"/>
    </location>
    <ligand>
        <name>Fe cation</name>
        <dbReference type="ChEBI" id="CHEBI:24875"/>
        <note>catalytic</note>
    </ligand>
</feature>
<gene>
    <name evidence="7" type="ORF">DVR09_09300</name>
</gene>
<evidence type="ECO:0000256" key="2">
    <source>
        <dbReference type="ARBA" id="ARBA00022723"/>
    </source>
</evidence>
<dbReference type="KEGG" id="err:DVR09_09300"/>
<dbReference type="InterPro" id="IPR004294">
    <property type="entry name" value="Carotenoid_Oase"/>
</dbReference>
<keyword evidence="2 5" id="KW-0479">Metal-binding</keyword>
<feature type="binding site" evidence="5">
    <location>
        <position position="230"/>
    </location>
    <ligand>
        <name>Fe cation</name>
        <dbReference type="ChEBI" id="CHEBI:24875"/>
        <note>catalytic</note>
    </ligand>
</feature>
<dbReference type="AlphaFoldDB" id="A0A345YEZ4"/>
<dbReference type="PANTHER" id="PTHR10543:SF89">
    <property type="entry name" value="CAROTENOID 9,10(9',10')-CLEAVAGE DIOXYGENASE 1"/>
    <property type="match status" value="1"/>
</dbReference>
<keyword evidence="8" id="KW-1185">Reference proteome</keyword>
<dbReference type="GO" id="GO:0010436">
    <property type="term" value="F:carotenoid dioxygenase activity"/>
    <property type="evidence" value="ECO:0007669"/>
    <property type="project" value="TreeGrafter"/>
</dbReference>
<evidence type="ECO:0000256" key="3">
    <source>
        <dbReference type="ARBA" id="ARBA00023002"/>
    </source>
</evidence>
<comment type="similarity">
    <text evidence="1 6">Belongs to the carotenoid oxygenase family.</text>
</comment>
<sequence>MASVVEKTIRKAVTPAIQAVASINRKRLPRADENPFLKGVHTPLKEESTLEDLAVTGIIPAELDGRYVRIGPNPFGQGTKGHHWFLGDGMVHGVRLKNGTAEWYRNRFIRSRDLEAKGGPAAVGGPRRGLGDMVNTNVLDIGGKIMALVEASSFPVELDDNLESVAYSDFGGGLTGSFTAHPHRCPTTGEFHAICYEGTSQDTIRHVAMDRSGMVIRQTEIAVRHGPSIHDCALTENHVVILDLPVTFSMQALIAGHKFPYRWNPAHKARVGLLPRNGRGDEVVWHKVDPCYVFHVGNSFEDDAGRVIVDLCAYETIFDGEMPGPYGKSLGLERWTVDGNGGKVVRNTLDAAGQEFPRPDERYFTKPYRYLWTMGLPEDGDLEFVAPMPLYRHDLETGQRVQRDFGEGRIPGEFVFVPRSENAPEGDGWVMGYVIDRDERTSALEILDAMSLDLLAAVHIPHVIPPGFHGNWIAAS</sequence>
<keyword evidence="6" id="KW-0223">Dioxygenase</keyword>
<dbReference type="GO" id="GO:0046872">
    <property type="term" value="F:metal ion binding"/>
    <property type="evidence" value="ECO:0007669"/>
    <property type="project" value="UniProtKB-KW"/>
</dbReference>
<accession>A0A345YEZ4</accession>
<comment type="cofactor">
    <cofactor evidence="5 6">
        <name>Fe(2+)</name>
        <dbReference type="ChEBI" id="CHEBI:29033"/>
    </cofactor>
    <text evidence="5 6">Binds 1 Fe(2+) ion per subunit.</text>
</comment>
<name>A0A345YEZ4_9SPHN</name>
<dbReference type="RefSeq" id="WP_115416677.1">
    <property type="nucleotide sequence ID" value="NZ_CP031357.1"/>
</dbReference>